<protein>
    <submittedName>
        <fullName evidence="2">Uncharacterized protein</fullName>
    </submittedName>
</protein>
<evidence type="ECO:0000313" key="2">
    <source>
        <dbReference type="EMBL" id="GBM52346.1"/>
    </source>
</evidence>
<feature type="region of interest" description="Disordered" evidence="1">
    <location>
        <begin position="64"/>
        <end position="90"/>
    </location>
</feature>
<organism evidence="2 3">
    <name type="scientific">Araneus ventricosus</name>
    <name type="common">Orbweaver spider</name>
    <name type="synonym">Epeira ventricosa</name>
    <dbReference type="NCBI Taxonomy" id="182803"/>
    <lineage>
        <taxon>Eukaryota</taxon>
        <taxon>Metazoa</taxon>
        <taxon>Ecdysozoa</taxon>
        <taxon>Arthropoda</taxon>
        <taxon>Chelicerata</taxon>
        <taxon>Arachnida</taxon>
        <taxon>Araneae</taxon>
        <taxon>Araneomorphae</taxon>
        <taxon>Entelegynae</taxon>
        <taxon>Araneoidea</taxon>
        <taxon>Araneidae</taxon>
        <taxon>Araneus</taxon>
    </lineage>
</organism>
<proteinExistence type="predicted"/>
<reference evidence="2 3" key="1">
    <citation type="journal article" date="2019" name="Sci. Rep.">
        <title>Orb-weaving spider Araneus ventricosus genome elucidates the spidroin gene catalogue.</title>
        <authorList>
            <person name="Kono N."/>
            <person name="Nakamura H."/>
            <person name="Ohtoshi R."/>
            <person name="Moran D.A.P."/>
            <person name="Shinohara A."/>
            <person name="Yoshida Y."/>
            <person name="Fujiwara M."/>
            <person name="Mori M."/>
            <person name="Tomita M."/>
            <person name="Arakawa K."/>
        </authorList>
    </citation>
    <scope>NUCLEOTIDE SEQUENCE [LARGE SCALE GENOMIC DNA]</scope>
</reference>
<comment type="caution">
    <text evidence="2">The sequence shown here is derived from an EMBL/GenBank/DDBJ whole genome shotgun (WGS) entry which is preliminary data.</text>
</comment>
<accession>A0A4Y2GHV2</accession>
<name>A0A4Y2GHV2_ARAVE</name>
<evidence type="ECO:0000313" key="3">
    <source>
        <dbReference type="Proteomes" id="UP000499080"/>
    </source>
</evidence>
<dbReference type="Proteomes" id="UP000499080">
    <property type="component" value="Unassembled WGS sequence"/>
</dbReference>
<keyword evidence="3" id="KW-1185">Reference proteome</keyword>
<dbReference type="EMBL" id="BGPR01001374">
    <property type="protein sequence ID" value="GBM52346.1"/>
    <property type="molecule type" value="Genomic_DNA"/>
</dbReference>
<gene>
    <name evidence="2" type="ORF">AVEN_229574_1</name>
</gene>
<sequence>MGALVSVPKEYENRRACLPFNFHVHFLKMDINPLANIYLFIKTLSVIRQSIDASRGLFCDEPRHSELRSDDEDDAGAGAPSPSFRTTPSRGRLATAYVLACNSGSS</sequence>
<evidence type="ECO:0000256" key="1">
    <source>
        <dbReference type="SAM" id="MobiDB-lite"/>
    </source>
</evidence>
<dbReference type="AlphaFoldDB" id="A0A4Y2GHV2"/>